<dbReference type="EMBL" id="JBGBPQ010000022">
    <property type="protein sequence ID" value="KAL1503071.1"/>
    <property type="molecule type" value="Genomic_DNA"/>
</dbReference>
<evidence type="ECO:0000313" key="3">
    <source>
        <dbReference type="Proteomes" id="UP001515480"/>
    </source>
</evidence>
<name>A0AB34IKZ7_PRYPA</name>
<accession>A0AB34IKZ7</accession>
<proteinExistence type="predicted"/>
<evidence type="ECO:0000313" key="2">
    <source>
        <dbReference type="EMBL" id="KAL1503071.1"/>
    </source>
</evidence>
<reference evidence="2 3" key="1">
    <citation type="journal article" date="2024" name="Science">
        <title>Giant polyketide synthase enzymes in the biosynthesis of giant marine polyether toxins.</title>
        <authorList>
            <person name="Fallon T.R."/>
            <person name="Shende V.V."/>
            <person name="Wierzbicki I.H."/>
            <person name="Pendleton A.L."/>
            <person name="Watervoot N.F."/>
            <person name="Auber R.P."/>
            <person name="Gonzalez D.J."/>
            <person name="Wisecaver J.H."/>
            <person name="Moore B.S."/>
        </authorList>
    </citation>
    <scope>NUCLEOTIDE SEQUENCE [LARGE SCALE GENOMIC DNA]</scope>
    <source>
        <strain evidence="2 3">12B1</strain>
    </source>
</reference>
<organism evidence="2 3">
    <name type="scientific">Prymnesium parvum</name>
    <name type="common">Toxic golden alga</name>
    <dbReference type="NCBI Taxonomy" id="97485"/>
    <lineage>
        <taxon>Eukaryota</taxon>
        <taxon>Haptista</taxon>
        <taxon>Haptophyta</taxon>
        <taxon>Prymnesiophyceae</taxon>
        <taxon>Prymnesiales</taxon>
        <taxon>Prymnesiaceae</taxon>
        <taxon>Prymnesium</taxon>
    </lineage>
</organism>
<keyword evidence="3" id="KW-1185">Reference proteome</keyword>
<evidence type="ECO:0000256" key="1">
    <source>
        <dbReference type="SAM" id="MobiDB-lite"/>
    </source>
</evidence>
<sequence>MAVGGQASEQSEDQAVEEHAAGQALAEEQTQAGTAEGGWAEGGETEGGLTEDAQAQGRPPEAEGEAIDTYWYRCPMYTSMRVVEW</sequence>
<dbReference type="AlphaFoldDB" id="A0AB34IKZ7"/>
<feature type="region of interest" description="Disordered" evidence="1">
    <location>
        <begin position="1"/>
        <end position="68"/>
    </location>
</feature>
<gene>
    <name evidence="2" type="ORF">AB1Y20_011136</name>
</gene>
<dbReference type="Proteomes" id="UP001515480">
    <property type="component" value="Unassembled WGS sequence"/>
</dbReference>
<protein>
    <submittedName>
        <fullName evidence="2">Uncharacterized protein</fullName>
    </submittedName>
</protein>
<comment type="caution">
    <text evidence="2">The sequence shown here is derived from an EMBL/GenBank/DDBJ whole genome shotgun (WGS) entry which is preliminary data.</text>
</comment>